<keyword evidence="7" id="KW-0735">Signal-anchor</keyword>
<dbReference type="InterPro" id="IPR027791">
    <property type="entry name" value="Galactosyl_T_C"/>
</dbReference>
<evidence type="ECO:0000256" key="2">
    <source>
        <dbReference type="ARBA" id="ARBA00004922"/>
    </source>
</evidence>
<proteinExistence type="inferred from homology"/>
<accession>A0ABM0ZYA5</accession>
<keyword evidence="13" id="KW-1185">Reference proteome</keyword>
<evidence type="ECO:0000256" key="10">
    <source>
        <dbReference type="ARBA" id="ARBA00023180"/>
    </source>
</evidence>
<dbReference type="PANTHER" id="PTHR19300">
    <property type="entry name" value="BETA-1,4-GALACTOSYLTRANSFERASE"/>
    <property type="match status" value="1"/>
</dbReference>
<feature type="domain" description="Galactosyltransferase N-terminal" evidence="12">
    <location>
        <begin position="5"/>
        <end position="77"/>
    </location>
</feature>
<evidence type="ECO:0000256" key="5">
    <source>
        <dbReference type="ARBA" id="ARBA00022679"/>
    </source>
</evidence>
<evidence type="ECO:0000259" key="12">
    <source>
        <dbReference type="Pfam" id="PF13733"/>
    </source>
</evidence>
<gene>
    <name evidence="14" type="primary">LOC106011531</name>
</gene>
<keyword evidence="4" id="KW-0328">Glycosyltransferase</keyword>
<protein>
    <submittedName>
        <fullName evidence="14">Beta-N-acetyl-D-glucosaminide beta-1,4-N-acetylglucosaminyl-transferase-like</fullName>
    </submittedName>
</protein>
<dbReference type="Pfam" id="PF02709">
    <property type="entry name" value="Glyco_transf_7C"/>
    <property type="match status" value="1"/>
</dbReference>
<organism evidence="13 14">
    <name type="scientific">Aplysia californica</name>
    <name type="common">California sea hare</name>
    <dbReference type="NCBI Taxonomy" id="6500"/>
    <lineage>
        <taxon>Eukaryota</taxon>
        <taxon>Metazoa</taxon>
        <taxon>Spiralia</taxon>
        <taxon>Lophotrochozoa</taxon>
        <taxon>Mollusca</taxon>
        <taxon>Gastropoda</taxon>
        <taxon>Heterobranchia</taxon>
        <taxon>Euthyneura</taxon>
        <taxon>Tectipleura</taxon>
        <taxon>Aplysiida</taxon>
        <taxon>Aplysioidea</taxon>
        <taxon>Aplysiidae</taxon>
        <taxon>Aplysia</taxon>
    </lineage>
</organism>
<dbReference type="GeneID" id="106011531"/>
<dbReference type="RefSeq" id="XP_012937023.1">
    <property type="nucleotide sequence ID" value="XM_013081569.2"/>
</dbReference>
<evidence type="ECO:0000256" key="6">
    <source>
        <dbReference type="ARBA" id="ARBA00022692"/>
    </source>
</evidence>
<reference evidence="14" key="1">
    <citation type="submission" date="2025-08" db="UniProtKB">
        <authorList>
            <consortium name="RefSeq"/>
        </authorList>
    </citation>
    <scope>IDENTIFICATION</scope>
</reference>
<feature type="domain" description="Galactosyltransferase C-terminal" evidence="11">
    <location>
        <begin position="81"/>
        <end position="122"/>
    </location>
</feature>
<evidence type="ECO:0000313" key="14">
    <source>
        <dbReference type="RefSeq" id="XP_012937023.1"/>
    </source>
</evidence>
<evidence type="ECO:0000256" key="4">
    <source>
        <dbReference type="ARBA" id="ARBA00022676"/>
    </source>
</evidence>
<comment type="similarity">
    <text evidence="3">Belongs to the glycosyltransferase 7 family.</text>
</comment>
<comment type="pathway">
    <text evidence="2">Protein modification; protein glycosylation.</text>
</comment>
<dbReference type="SUPFAM" id="SSF53448">
    <property type="entry name" value="Nucleotide-diphospho-sugar transferases"/>
    <property type="match status" value="2"/>
</dbReference>
<evidence type="ECO:0000259" key="11">
    <source>
        <dbReference type="Pfam" id="PF02709"/>
    </source>
</evidence>
<dbReference type="PANTHER" id="PTHR19300:SF38">
    <property type="entry name" value="BETA-1,4-GALACTOSYLTRANSFERASE"/>
    <property type="match status" value="1"/>
</dbReference>
<dbReference type="InterPro" id="IPR003859">
    <property type="entry name" value="Galactosyl_T"/>
</dbReference>
<evidence type="ECO:0000256" key="9">
    <source>
        <dbReference type="ARBA" id="ARBA00023136"/>
    </source>
</evidence>
<keyword evidence="9" id="KW-0472">Membrane</keyword>
<keyword evidence="8" id="KW-1133">Transmembrane helix</keyword>
<dbReference type="PRINTS" id="PR02050">
    <property type="entry name" value="B14GALTRFASE"/>
</dbReference>
<keyword evidence="10" id="KW-0325">Glycoprotein</keyword>
<name>A0ABM0ZYA5_APLCA</name>
<evidence type="ECO:0000256" key="7">
    <source>
        <dbReference type="ARBA" id="ARBA00022968"/>
    </source>
</evidence>
<evidence type="ECO:0000256" key="1">
    <source>
        <dbReference type="ARBA" id="ARBA00004606"/>
    </source>
</evidence>
<dbReference type="InterPro" id="IPR027995">
    <property type="entry name" value="Galactosyl_T_N"/>
</dbReference>
<evidence type="ECO:0000313" key="13">
    <source>
        <dbReference type="Proteomes" id="UP000694888"/>
    </source>
</evidence>
<keyword evidence="5" id="KW-0808">Transferase</keyword>
<sequence length="122" mass="14257">MNVSQNEVTDQEMQRMFPSIQRGGHWSPTDCRPTHKLAILIPFRGRHAHLHVLLPNLIPMLMRQRLDFTIFVIEQVTRASRLIYDWLLGGVIGFTKGQYEMVNGYSNLYFGWGGEDDDMYDR</sequence>
<dbReference type="InterPro" id="IPR029044">
    <property type="entry name" value="Nucleotide-diphossugar_trans"/>
</dbReference>
<comment type="subcellular location">
    <subcellularLocation>
        <location evidence="1">Membrane</location>
        <topology evidence="1">Single-pass type II membrane protein</topology>
    </subcellularLocation>
</comment>
<evidence type="ECO:0000256" key="8">
    <source>
        <dbReference type="ARBA" id="ARBA00022989"/>
    </source>
</evidence>
<dbReference type="Gene3D" id="3.90.550.10">
    <property type="entry name" value="Spore Coat Polysaccharide Biosynthesis Protein SpsA, Chain A"/>
    <property type="match status" value="2"/>
</dbReference>
<evidence type="ECO:0000256" key="3">
    <source>
        <dbReference type="ARBA" id="ARBA00005735"/>
    </source>
</evidence>
<dbReference type="Pfam" id="PF13733">
    <property type="entry name" value="Glyco_transf_7N"/>
    <property type="match status" value="1"/>
</dbReference>
<dbReference type="Proteomes" id="UP000694888">
    <property type="component" value="Unplaced"/>
</dbReference>
<keyword evidence="6" id="KW-0812">Transmembrane</keyword>